<keyword evidence="2" id="KW-1185">Reference proteome</keyword>
<evidence type="ECO:0000313" key="2">
    <source>
        <dbReference type="Proteomes" id="UP001596067"/>
    </source>
</evidence>
<protein>
    <submittedName>
        <fullName evidence="1">Uncharacterized protein</fullName>
    </submittedName>
</protein>
<name>A0ABW1EP86_9ACTN</name>
<gene>
    <name evidence="1" type="ORF">ACFP0N_00030</name>
</gene>
<evidence type="ECO:0000313" key="1">
    <source>
        <dbReference type="EMBL" id="MFC5883363.1"/>
    </source>
</evidence>
<dbReference type="RefSeq" id="WP_313766176.1">
    <property type="nucleotide sequence ID" value="NZ_BAAAVH010000072.1"/>
</dbReference>
<organism evidence="1 2">
    <name type="scientific">Kitasatospora aburaviensis</name>
    <dbReference type="NCBI Taxonomy" id="67265"/>
    <lineage>
        <taxon>Bacteria</taxon>
        <taxon>Bacillati</taxon>
        <taxon>Actinomycetota</taxon>
        <taxon>Actinomycetes</taxon>
        <taxon>Kitasatosporales</taxon>
        <taxon>Streptomycetaceae</taxon>
        <taxon>Kitasatospora</taxon>
    </lineage>
</organism>
<dbReference type="EMBL" id="JBHSOD010000001">
    <property type="protein sequence ID" value="MFC5883363.1"/>
    <property type="molecule type" value="Genomic_DNA"/>
</dbReference>
<reference evidence="2" key="1">
    <citation type="journal article" date="2019" name="Int. J. Syst. Evol. Microbiol.">
        <title>The Global Catalogue of Microorganisms (GCM) 10K type strain sequencing project: providing services to taxonomists for standard genome sequencing and annotation.</title>
        <authorList>
            <consortium name="The Broad Institute Genomics Platform"/>
            <consortium name="The Broad Institute Genome Sequencing Center for Infectious Disease"/>
            <person name="Wu L."/>
            <person name="Ma J."/>
        </authorList>
    </citation>
    <scope>NUCLEOTIDE SEQUENCE [LARGE SCALE GENOMIC DNA]</scope>
    <source>
        <strain evidence="2">CGMCC 4.1469</strain>
    </source>
</reference>
<accession>A0ABW1EP86</accession>
<comment type="caution">
    <text evidence="1">The sequence shown here is derived from an EMBL/GenBank/DDBJ whole genome shotgun (WGS) entry which is preliminary data.</text>
</comment>
<sequence length="121" mass="13352">MGLDIQLVDTTLTVEMNRQAKKKGKKGQSVVSDIVAYLLEDGEVDSALSVVGRERLPTLARIDPYADTEFDHYFCELALAELDRIAGRDLPAATVSFLSELSLLIQQALDHPGYIVRFIGD</sequence>
<proteinExistence type="predicted"/>
<dbReference type="Proteomes" id="UP001596067">
    <property type="component" value="Unassembled WGS sequence"/>
</dbReference>